<dbReference type="GO" id="GO:0009922">
    <property type="term" value="F:fatty acid elongase activity"/>
    <property type="evidence" value="ECO:0007669"/>
    <property type="project" value="InterPro"/>
</dbReference>
<comment type="catalytic activity">
    <reaction evidence="10">
        <text>an acyl-CoA + malonyl-CoA + H(+) = a 3-oxoacyl-CoA + CO2 + CoA</text>
        <dbReference type="Rhea" id="RHEA:50252"/>
        <dbReference type="ChEBI" id="CHEBI:15378"/>
        <dbReference type="ChEBI" id="CHEBI:16526"/>
        <dbReference type="ChEBI" id="CHEBI:57287"/>
        <dbReference type="ChEBI" id="CHEBI:57384"/>
        <dbReference type="ChEBI" id="CHEBI:58342"/>
        <dbReference type="ChEBI" id="CHEBI:90726"/>
    </reaction>
    <physiologicalReaction direction="left-to-right" evidence="10">
        <dbReference type="Rhea" id="RHEA:50253"/>
    </physiologicalReaction>
</comment>
<dbReference type="InterPro" id="IPR030457">
    <property type="entry name" value="ELO_CS"/>
</dbReference>
<evidence type="ECO:0000256" key="5">
    <source>
        <dbReference type="ARBA" id="ARBA00022832"/>
    </source>
</evidence>
<evidence type="ECO:0000256" key="2">
    <source>
        <dbReference type="ARBA" id="ARBA00022516"/>
    </source>
</evidence>
<evidence type="ECO:0000256" key="10">
    <source>
        <dbReference type="RuleBase" id="RU361115"/>
    </source>
</evidence>
<comment type="similarity">
    <text evidence="10">Belongs to the ELO family.</text>
</comment>
<feature type="transmembrane region" description="Helical" evidence="10">
    <location>
        <begin position="133"/>
        <end position="151"/>
    </location>
</feature>
<comment type="subcellular location">
    <subcellularLocation>
        <location evidence="1">Membrane</location>
        <topology evidence="1">Multi-pass membrane protein</topology>
    </subcellularLocation>
</comment>
<dbReference type="InterPro" id="IPR002076">
    <property type="entry name" value="ELO_fam"/>
</dbReference>
<evidence type="ECO:0000256" key="6">
    <source>
        <dbReference type="ARBA" id="ARBA00022989"/>
    </source>
</evidence>
<dbReference type="Pfam" id="PF01151">
    <property type="entry name" value="ELO"/>
    <property type="match status" value="1"/>
</dbReference>
<keyword evidence="2 10" id="KW-0444">Lipid biosynthesis</keyword>
<proteinExistence type="inferred from homology"/>
<evidence type="ECO:0000313" key="11">
    <source>
        <dbReference type="EMBL" id="GMI41588.1"/>
    </source>
</evidence>
<dbReference type="Proteomes" id="UP001165065">
    <property type="component" value="Unassembled WGS sequence"/>
</dbReference>
<dbReference type="GO" id="GO:0034626">
    <property type="term" value="P:fatty acid elongation, polyunsaturated fatty acid"/>
    <property type="evidence" value="ECO:0007669"/>
    <property type="project" value="TreeGrafter"/>
</dbReference>
<accession>A0A9W7GC19</accession>
<keyword evidence="7 10" id="KW-0443">Lipid metabolism</keyword>
<dbReference type="PANTHER" id="PTHR11157:SF17">
    <property type="entry name" value="ELONGATION OF VERY LONG CHAIN FATTY ACIDS PROTEIN 6"/>
    <property type="match status" value="1"/>
</dbReference>
<dbReference type="OrthoDB" id="434092at2759"/>
<dbReference type="PANTHER" id="PTHR11157">
    <property type="entry name" value="FATTY ACID ACYL TRANSFERASE-RELATED"/>
    <property type="match status" value="1"/>
</dbReference>
<feature type="transmembrane region" description="Helical" evidence="10">
    <location>
        <begin position="268"/>
        <end position="289"/>
    </location>
</feature>
<dbReference type="GO" id="GO:0034625">
    <property type="term" value="P:fatty acid elongation, monounsaturated fatty acid"/>
    <property type="evidence" value="ECO:0007669"/>
    <property type="project" value="TreeGrafter"/>
</dbReference>
<dbReference type="EC" id="2.3.1.-" evidence="10"/>
<evidence type="ECO:0000256" key="9">
    <source>
        <dbReference type="ARBA" id="ARBA00023160"/>
    </source>
</evidence>
<keyword evidence="9 10" id="KW-0275">Fatty acid biosynthesis</keyword>
<keyword evidence="6 10" id="KW-1133">Transmembrane helix</keyword>
<feature type="transmembrane region" description="Helical" evidence="10">
    <location>
        <begin position="345"/>
        <end position="364"/>
    </location>
</feature>
<dbReference type="GO" id="GO:0030148">
    <property type="term" value="P:sphingolipid biosynthetic process"/>
    <property type="evidence" value="ECO:0007669"/>
    <property type="project" value="TreeGrafter"/>
</dbReference>
<evidence type="ECO:0000256" key="3">
    <source>
        <dbReference type="ARBA" id="ARBA00022679"/>
    </source>
</evidence>
<organism evidence="11 12">
    <name type="scientific">Triparma columacea</name>
    <dbReference type="NCBI Taxonomy" id="722753"/>
    <lineage>
        <taxon>Eukaryota</taxon>
        <taxon>Sar</taxon>
        <taxon>Stramenopiles</taxon>
        <taxon>Ochrophyta</taxon>
        <taxon>Bolidophyceae</taxon>
        <taxon>Parmales</taxon>
        <taxon>Triparmaceae</taxon>
        <taxon>Triparma</taxon>
    </lineage>
</organism>
<protein>
    <recommendedName>
        <fullName evidence="10">Elongation of fatty acids protein</fullName>
        <ecNumber evidence="10">2.3.1.-</ecNumber>
    </recommendedName>
</protein>
<dbReference type="GO" id="GO:0005789">
    <property type="term" value="C:endoplasmic reticulum membrane"/>
    <property type="evidence" value="ECO:0007669"/>
    <property type="project" value="TreeGrafter"/>
</dbReference>
<sequence>MRRKSIHIKKTTEVKSPNQKTPQMAHYYDYEKYEDNNDNHHITTPTHSSNACTFQNNVWTGSEPYVEITCLYPSLRYITTSWEMSEKPNLLISQGHEMTKRYPNAPAIVCAVYVGLCWWLPKVLNGRKFNCHPILPLWNLLLSAFSFVGFLRTFPTLLHIILTSGSSSDPPVLMEYVPALGHMPTFAEGTVYKVLNGLENLFTGKASQNFGSGSCGLWVMLFIYSKFPELLDTFFLILRARPVIFLHWYHHITVLLFCLQSYRLESPAGLIFCVMNYGVHTVMYLYFFLTTLSLRPKAFRPYYVTVLQLSQMFLGIATCAYSALLYNSSSQLPTSEGSHIKVNNLIAAFVMYASYFVLFAKFAWDYAERLGIGRLGRGWTRGSGSVRTKGGGQRKEKDL</sequence>
<keyword evidence="8 10" id="KW-0472">Membrane</keyword>
<feature type="transmembrane region" description="Helical" evidence="10">
    <location>
        <begin position="243"/>
        <end position="262"/>
    </location>
</feature>
<dbReference type="EMBL" id="BRYA01000154">
    <property type="protein sequence ID" value="GMI41588.1"/>
    <property type="molecule type" value="Genomic_DNA"/>
</dbReference>
<dbReference type="GO" id="GO:0019367">
    <property type="term" value="P:fatty acid elongation, saturated fatty acid"/>
    <property type="evidence" value="ECO:0007669"/>
    <property type="project" value="TreeGrafter"/>
</dbReference>
<evidence type="ECO:0000313" key="12">
    <source>
        <dbReference type="Proteomes" id="UP001165065"/>
    </source>
</evidence>
<keyword evidence="5 10" id="KW-0276">Fatty acid metabolism</keyword>
<reference evidence="12" key="1">
    <citation type="journal article" date="2023" name="Commun. Biol.">
        <title>Genome analysis of Parmales, the sister group of diatoms, reveals the evolutionary specialization of diatoms from phago-mixotrophs to photoautotrophs.</title>
        <authorList>
            <person name="Ban H."/>
            <person name="Sato S."/>
            <person name="Yoshikawa S."/>
            <person name="Yamada K."/>
            <person name="Nakamura Y."/>
            <person name="Ichinomiya M."/>
            <person name="Sato N."/>
            <person name="Blanc-Mathieu R."/>
            <person name="Endo H."/>
            <person name="Kuwata A."/>
            <person name="Ogata H."/>
        </authorList>
    </citation>
    <scope>NUCLEOTIDE SEQUENCE [LARGE SCALE GENOMIC DNA]</scope>
</reference>
<dbReference type="PROSITE" id="PS01188">
    <property type="entry name" value="ELO"/>
    <property type="match status" value="1"/>
</dbReference>
<keyword evidence="4 10" id="KW-0812">Transmembrane</keyword>
<gene>
    <name evidence="11" type="ORF">TrCOL_g11883</name>
</gene>
<comment type="caution">
    <text evidence="11">The sequence shown here is derived from an EMBL/GenBank/DDBJ whole genome shotgun (WGS) entry which is preliminary data.</text>
</comment>
<evidence type="ECO:0000256" key="4">
    <source>
        <dbReference type="ARBA" id="ARBA00022692"/>
    </source>
</evidence>
<keyword evidence="3 10" id="KW-0808">Transferase</keyword>
<dbReference type="AlphaFoldDB" id="A0A9W7GC19"/>
<evidence type="ECO:0000256" key="1">
    <source>
        <dbReference type="ARBA" id="ARBA00004141"/>
    </source>
</evidence>
<dbReference type="GO" id="GO:0042761">
    <property type="term" value="P:very long-chain fatty acid biosynthetic process"/>
    <property type="evidence" value="ECO:0007669"/>
    <property type="project" value="TreeGrafter"/>
</dbReference>
<evidence type="ECO:0000256" key="7">
    <source>
        <dbReference type="ARBA" id="ARBA00023098"/>
    </source>
</evidence>
<keyword evidence="12" id="KW-1185">Reference proteome</keyword>
<feature type="transmembrane region" description="Helical" evidence="10">
    <location>
        <begin position="301"/>
        <end position="325"/>
    </location>
</feature>
<name>A0A9W7GC19_9STRA</name>
<evidence type="ECO:0000256" key="8">
    <source>
        <dbReference type="ARBA" id="ARBA00023136"/>
    </source>
</evidence>